<keyword evidence="4" id="KW-0808">Transferase</keyword>
<sequence length="914" mass="102979">MKKFLKIAIVSLLILLIGCTKAENEKKYVVGFSQFTSNDDWRKSMNQSMKIEANFHDNMKLLILDGKGSIDKQIADVEELINKKVDVLLISPIAPKPLKASINKAIEAGIPVIILDRNIEDVNYNSFIGVNNYEVGLNAAEYIVSLKKKAKIVEIKSWAGTVPTIQKSLGFNEAVEKNNDLTIVGTTQDSYNGSGIKKHFKQILEENDGVDFVFAHTDALALQAYEVAKELGLTDQIKFIGVGGVNSPNGGINLVERKILEATVFYPTGGKEAINIAMKIINKENVGKNYALPSLIIDADNVDVLKRGLELISSQELDIEKQQSKINDQLQLYSSQRDFLKYTLLFLGLIGLLLFLTLRAKQTLSKQKKLLEELIDKIANQKTEIEEIAENLRVTNEATNNFFTGVSHDFKTPLSLILSSTESLLSKGEEKKPEEFGLIYNNSKRLLRMINQLLDFRRVESKKFRLKAAKTNIYSFVKSIFSDFKNEAEKNKIDFSLTTNTNEAELYIDRDLLDNVLFNLLSNAFKFTPIKGKVSINIDEADEGIFISVKDSGIGIVAAEKDKIFNQFFLGSNNKQTSSGIGLYLAKQYAKLHGGSLEVFSTEGKGAEFKIYIPKGKAHFKPEEIIVGDEINTSETIDLNAFTFEENEETVPDENKESLLIIEDNTDLRGFLKSKLSETYNVYESDGIDAVNKAIEIIPDIIISDVNLPEKNGFEICEALRNDIRTSHIPTIILTALTSDAAHLQGLKSGVDMFLTKPFNLSVLNQSLKTLLYNRKRLQHFYKQSFSIEENRDKKEIRSKKDKQKDVESEFFKTINNIVQKSLDDSTFTVEILAEELKISRVQLYRKTKAVLGINISDYIQNIRLEKSKELLQDKELTIADVAYSTGFSSPNYFSTSFKNKYGKSPNQYKKDKK</sequence>
<dbReference type="GO" id="GO:0003700">
    <property type="term" value="F:DNA-binding transcription factor activity"/>
    <property type="evidence" value="ECO:0007669"/>
    <property type="project" value="InterPro"/>
</dbReference>
<dbReference type="Gene3D" id="1.10.287.130">
    <property type="match status" value="1"/>
</dbReference>
<dbReference type="GO" id="GO:0000155">
    <property type="term" value="F:phosphorelay sensor kinase activity"/>
    <property type="evidence" value="ECO:0007669"/>
    <property type="project" value="InterPro"/>
</dbReference>
<keyword evidence="10" id="KW-0238">DNA-binding</keyword>
<proteinExistence type="predicted"/>
<dbReference type="PRINTS" id="PR00344">
    <property type="entry name" value="BCTRLSENSOR"/>
</dbReference>
<dbReference type="RefSeq" id="WP_148869303.1">
    <property type="nucleotide sequence ID" value="NZ_VNIA01000001.1"/>
</dbReference>
<dbReference type="InterPro" id="IPR001789">
    <property type="entry name" value="Sig_transdc_resp-reg_receiver"/>
</dbReference>
<dbReference type="Pfam" id="PF13407">
    <property type="entry name" value="Peripla_BP_4"/>
    <property type="match status" value="1"/>
</dbReference>
<dbReference type="SUPFAM" id="SSF46689">
    <property type="entry name" value="Homeodomain-like"/>
    <property type="match status" value="1"/>
</dbReference>
<dbReference type="EC" id="2.7.13.3" evidence="2"/>
<evidence type="ECO:0000259" key="17">
    <source>
        <dbReference type="PROSITE" id="PS50110"/>
    </source>
</evidence>
<keyword evidence="7" id="KW-0067">ATP-binding</keyword>
<evidence type="ECO:0000256" key="13">
    <source>
        <dbReference type="SAM" id="Coils"/>
    </source>
</evidence>
<dbReference type="InterPro" id="IPR005467">
    <property type="entry name" value="His_kinase_dom"/>
</dbReference>
<keyword evidence="11" id="KW-0804">Transcription</keyword>
<accession>A0A5S5DWS2</accession>
<evidence type="ECO:0000256" key="10">
    <source>
        <dbReference type="ARBA" id="ARBA00023125"/>
    </source>
</evidence>
<feature type="signal peptide" evidence="14">
    <location>
        <begin position="1"/>
        <end position="22"/>
    </location>
</feature>
<gene>
    <name evidence="18" type="ORF">C7447_1011001</name>
</gene>
<evidence type="ECO:0000313" key="19">
    <source>
        <dbReference type="Proteomes" id="UP000323136"/>
    </source>
</evidence>
<evidence type="ECO:0000313" key="18">
    <source>
        <dbReference type="EMBL" id="TYQ00388.1"/>
    </source>
</evidence>
<dbReference type="OrthoDB" id="358279at2"/>
<dbReference type="InterPro" id="IPR004358">
    <property type="entry name" value="Sig_transdc_His_kin-like_C"/>
</dbReference>
<dbReference type="Pfam" id="PF00072">
    <property type="entry name" value="Response_reg"/>
    <property type="match status" value="1"/>
</dbReference>
<dbReference type="InterPro" id="IPR025997">
    <property type="entry name" value="SBP_2_dom"/>
</dbReference>
<dbReference type="SMART" id="SM00448">
    <property type="entry name" value="REC"/>
    <property type="match status" value="1"/>
</dbReference>
<keyword evidence="5" id="KW-0547">Nucleotide-binding</keyword>
<dbReference type="InterPro" id="IPR009057">
    <property type="entry name" value="Homeodomain-like_sf"/>
</dbReference>
<keyword evidence="6" id="KW-0418">Kinase</keyword>
<dbReference type="InterPro" id="IPR018060">
    <property type="entry name" value="HTH_AraC"/>
</dbReference>
<dbReference type="PANTHER" id="PTHR43547:SF2">
    <property type="entry name" value="HYBRID SIGNAL TRANSDUCTION HISTIDINE KINASE C"/>
    <property type="match status" value="1"/>
</dbReference>
<dbReference type="SMART" id="SM00387">
    <property type="entry name" value="HATPase_c"/>
    <property type="match status" value="1"/>
</dbReference>
<dbReference type="AlphaFoldDB" id="A0A5S5DWS2"/>
<name>A0A5S5DWS2_9FLAO</name>
<dbReference type="GO" id="GO:0005524">
    <property type="term" value="F:ATP binding"/>
    <property type="evidence" value="ECO:0007669"/>
    <property type="project" value="UniProtKB-KW"/>
</dbReference>
<dbReference type="Gene3D" id="3.40.50.2300">
    <property type="match status" value="3"/>
</dbReference>
<protein>
    <recommendedName>
        <fullName evidence="2">histidine kinase</fullName>
        <ecNumber evidence="2">2.7.13.3</ecNumber>
    </recommendedName>
</protein>
<evidence type="ECO:0000259" key="15">
    <source>
        <dbReference type="PROSITE" id="PS01124"/>
    </source>
</evidence>
<dbReference type="FunFam" id="3.30.565.10:FF:000037">
    <property type="entry name" value="Hybrid sensor histidine kinase/response regulator"/>
    <property type="match status" value="1"/>
</dbReference>
<dbReference type="InterPro" id="IPR036890">
    <property type="entry name" value="HATPase_C_sf"/>
</dbReference>
<dbReference type="Pfam" id="PF12833">
    <property type="entry name" value="HTH_18"/>
    <property type="match status" value="1"/>
</dbReference>
<dbReference type="SMART" id="SM00342">
    <property type="entry name" value="HTH_ARAC"/>
    <property type="match status" value="1"/>
</dbReference>
<dbReference type="Pfam" id="PF02518">
    <property type="entry name" value="HATPase_c"/>
    <property type="match status" value="1"/>
</dbReference>
<dbReference type="SMART" id="SM00388">
    <property type="entry name" value="HisKA"/>
    <property type="match status" value="1"/>
</dbReference>
<feature type="chain" id="PRO_5024350347" description="histidine kinase" evidence="14">
    <location>
        <begin position="23"/>
        <end position="914"/>
    </location>
</feature>
<dbReference type="InterPro" id="IPR018062">
    <property type="entry name" value="HTH_AraC-typ_CS"/>
</dbReference>
<dbReference type="InterPro" id="IPR003594">
    <property type="entry name" value="HATPase_dom"/>
</dbReference>
<dbReference type="Gene3D" id="3.30.565.10">
    <property type="entry name" value="Histidine kinase-like ATPase, C-terminal domain"/>
    <property type="match status" value="1"/>
</dbReference>
<feature type="domain" description="Histidine kinase" evidence="16">
    <location>
        <begin position="405"/>
        <end position="617"/>
    </location>
</feature>
<dbReference type="SUPFAM" id="SSF47384">
    <property type="entry name" value="Homodimeric domain of signal transducing histidine kinase"/>
    <property type="match status" value="1"/>
</dbReference>
<feature type="coiled-coil region" evidence="13">
    <location>
        <begin position="361"/>
        <end position="398"/>
    </location>
</feature>
<dbReference type="SUPFAM" id="SSF52172">
    <property type="entry name" value="CheY-like"/>
    <property type="match status" value="1"/>
</dbReference>
<evidence type="ECO:0000256" key="7">
    <source>
        <dbReference type="ARBA" id="ARBA00022840"/>
    </source>
</evidence>
<dbReference type="Proteomes" id="UP000323136">
    <property type="component" value="Unassembled WGS sequence"/>
</dbReference>
<evidence type="ECO:0000256" key="1">
    <source>
        <dbReference type="ARBA" id="ARBA00000085"/>
    </source>
</evidence>
<evidence type="ECO:0000256" key="5">
    <source>
        <dbReference type="ARBA" id="ARBA00022741"/>
    </source>
</evidence>
<keyword evidence="9" id="KW-0805">Transcription regulation</keyword>
<evidence type="ECO:0000256" key="6">
    <source>
        <dbReference type="ARBA" id="ARBA00022777"/>
    </source>
</evidence>
<dbReference type="EMBL" id="VNIA01000001">
    <property type="protein sequence ID" value="TYQ00388.1"/>
    <property type="molecule type" value="Genomic_DNA"/>
</dbReference>
<keyword evidence="14" id="KW-0732">Signal</keyword>
<organism evidence="18 19">
    <name type="scientific">Tenacibaculum adriaticum</name>
    <dbReference type="NCBI Taxonomy" id="413713"/>
    <lineage>
        <taxon>Bacteria</taxon>
        <taxon>Pseudomonadati</taxon>
        <taxon>Bacteroidota</taxon>
        <taxon>Flavobacteriia</taxon>
        <taxon>Flavobacteriales</taxon>
        <taxon>Flavobacteriaceae</taxon>
        <taxon>Tenacibaculum</taxon>
    </lineage>
</organism>
<evidence type="ECO:0000256" key="3">
    <source>
        <dbReference type="ARBA" id="ARBA00022553"/>
    </source>
</evidence>
<dbReference type="CDD" id="cd06308">
    <property type="entry name" value="PBP1_sensor_kinase-like"/>
    <property type="match status" value="1"/>
</dbReference>
<dbReference type="InterPro" id="IPR028082">
    <property type="entry name" value="Peripla_BP_I"/>
</dbReference>
<dbReference type="CDD" id="cd00082">
    <property type="entry name" value="HisKA"/>
    <property type="match status" value="1"/>
</dbReference>
<dbReference type="InterPro" id="IPR003661">
    <property type="entry name" value="HisK_dim/P_dom"/>
</dbReference>
<evidence type="ECO:0000256" key="8">
    <source>
        <dbReference type="ARBA" id="ARBA00023012"/>
    </source>
</evidence>
<keyword evidence="8" id="KW-0902">Two-component regulatory system</keyword>
<keyword evidence="3 12" id="KW-0597">Phosphoprotein</keyword>
<keyword evidence="19" id="KW-1185">Reference proteome</keyword>
<feature type="modified residue" description="4-aspartylphosphate" evidence="12">
    <location>
        <position position="705"/>
    </location>
</feature>
<dbReference type="PROSITE" id="PS00041">
    <property type="entry name" value="HTH_ARAC_FAMILY_1"/>
    <property type="match status" value="1"/>
</dbReference>
<evidence type="ECO:0000259" key="16">
    <source>
        <dbReference type="PROSITE" id="PS50109"/>
    </source>
</evidence>
<dbReference type="PROSITE" id="PS51257">
    <property type="entry name" value="PROKAR_LIPOPROTEIN"/>
    <property type="match status" value="1"/>
</dbReference>
<evidence type="ECO:0000256" key="2">
    <source>
        <dbReference type="ARBA" id="ARBA00012438"/>
    </source>
</evidence>
<dbReference type="PANTHER" id="PTHR43547">
    <property type="entry name" value="TWO-COMPONENT HISTIDINE KINASE"/>
    <property type="match status" value="1"/>
</dbReference>
<keyword evidence="13" id="KW-0175">Coiled coil</keyword>
<evidence type="ECO:0000256" key="11">
    <source>
        <dbReference type="ARBA" id="ARBA00023163"/>
    </source>
</evidence>
<reference evidence="18 19" key="1">
    <citation type="submission" date="2019-07" db="EMBL/GenBank/DDBJ databases">
        <title>Genomic Encyclopedia of Type Strains, Phase IV (KMG-IV): sequencing the most valuable type-strain genomes for metagenomic binning, comparative biology and taxonomic classification.</title>
        <authorList>
            <person name="Goeker M."/>
        </authorList>
    </citation>
    <scope>NUCLEOTIDE SEQUENCE [LARGE SCALE GENOMIC DNA]</scope>
    <source>
        <strain evidence="18 19">DSM 18961</strain>
    </source>
</reference>
<dbReference type="PROSITE" id="PS01124">
    <property type="entry name" value="HTH_ARAC_FAMILY_2"/>
    <property type="match status" value="1"/>
</dbReference>
<dbReference type="Gene3D" id="1.10.10.60">
    <property type="entry name" value="Homeodomain-like"/>
    <property type="match status" value="1"/>
</dbReference>
<evidence type="ECO:0000256" key="9">
    <source>
        <dbReference type="ARBA" id="ARBA00023015"/>
    </source>
</evidence>
<evidence type="ECO:0000256" key="4">
    <source>
        <dbReference type="ARBA" id="ARBA00022679"/>
    </source>
</evidence>
<dbReference type="Pfam" id="PF00512">
    <property type="entry name" value="HisKA"/>
    <property type="match status" value="1"/>
</dbReference>
<evidence type="ECO:0000256" key="14">
    <source>
        <dbReference type="SAM" id="SignalP"/>
    </source>
</evidence>
<dbReference type="InterPro" id="IPR036097">
    <property type="entry name" value="HisK_dim/P_sf"/>
</dbReference>
<evidence type="ECO:0000256" key="12">
    <source>
        <dbReference type="PROSITE-ProRule" id="PRU00169"/>
    </source>
</evidence>
<dbReference type="SUPFAM" id="SSF55874">
    <property type="entry name" value="ATPase domain of HSP90 chaperone/DNA topoisomerase II/histidine kinase"/>
    <property type="match status" value="1"/>
</dbReference>
<dbReference type="GO" id="GO:0043565">
    <property type="term" value="F:sequence-specific DNA binding"/>
    <property type="evidence" value="ECO:0007669"/>
    <property type="project" value="InterPro"/>
</dbReference>
<dbReference type="PROSITE" id="PS50109">
    <property type="entry name" value="HIS_KIN"/>
    <property type="match status" value="1"/>
</dbReference>
<feature type="domain" description="Response regulatory" evidence="17">
    <location>
        <begin position="658"/>
        <end position="772"/>
    </location>
</feature>
<comment type="catalytic activity">
    <reaction evidence="1">
        <text>ATP + protein L-histidine = ADP + protein N-phospho-L-histidine.</text>
        <dbReference type="EC" id="2.7.13.3"/>
    </reaction>
</comment>
<dbReference type="SUPFAM" id="SSF53822">
    <property type="entry name" value="Periplasmic binding protein-like I"/>
    <property type="match status" value="1"/>
</dbReference>
<comment type="caution">
    <text evidence="18">The sequence shown here is derived from an EMBL/GenBank/DDBJ whole genome shotgun (WGS) entry which is preliminary data.</text>
</comment>
<dbReference type="PROSITE" id="PS50110">
    <property type="entry name" value="RESPONSE_REGULATORY"/>
    <property type="match status" value="1"/>
</dbReference>
<feature type="domain" description="HTH araC/xylS-type" evidence="15">
    <location>
        <begin position="813"/>
        <end position="912"/>
    </location>
</feature>
<dbReference type="InterPro" id="IPR011006">
    <property type="entry name" value="CheY-like_superfamily"/>
</dbReference>